<dbReference type="SUPFAM" id="SSF46689">
    <property type="entry name" value="Homeodomain-like"/>
    <property type="match status" value="1"/>
</dbReference>
<dbReference type="PANTHER" id="PTHR24341:SF1">
    <property type="entry name" value="CYTOPLASMIC POLYADENYLATED HOMEOBOX-LIKE PROTEIN"/>
    <property type="match status" value="1"/>
</dbReference>
<reference evidence="8" key="1">
    <citation type="submission" date="2025-08" db="UniProtKB">
        <authorList>
            <consortium name="RefSeq"/>
        </authorList>
    </citation>
    <scope>IDENTIFICATION</scope>
</reference>
<gene>
    <name evidence="8" type="primary">LOC111817645</name>
</gene>
<keyword evidence="7" id="KW-1185">Reference proteome</keyword>
<dbReference type="PROSITE" id="PS50071">
    <property type="entry name" value="HOMEOBOX_2"/>
    <property type="match status" value="1"/>
</dbReference>
<dbReference type="GeneID" id="111817645"/>
<feature type="region of interest" description="Disordered" evidence="5">
    <location>
        <begin position="1"/>
        <end position="33"/>
    </location>
</feature>
<keyword evidence="3 4" id="KW-0238">DNA-binding</keyword>
<keyword evidence="2 3" id="KW-0539">Nucleus</keyword>
<dbReference type="PANTHER" id="PTHR24341">
    <property type="entry name" value="HOMEOBOX PROTEIN ENGRAILED"/>
    <property type="match status" value="1"/>
</dbReference>
<evidence type="ECO:0000256" key="3">
    <source>
        <dbReference type="PROSITE-ProRule" id="PRU00108"/>
    </source>
</evidence>
<dbReference type="InterPro" id="IPR009057">
    <property type="entry name" value="Homeodomain-like_sf"/>
</dbReference>
<sequence length="246" mass="28020">MAPKESCGKKDEHKEAQKRKCRKRKTKPPHKFTKAELQILKQAFEENPYPTSSTKKELASELHCKIGVIHNWFQGKRCRLPPEEKERIFAIKKLNRFPTQRAQALIFPNSQVQSDDSSTKQTALGDQETLVCGAGYSSLETQTSPIGHVRSGDSVILGINSEQGCSPEYQGTQTSGPSSMYTPAKFIYVSTSVQHFENARSEAWQSHHSLPFHSHYVFTSQGTDQQQEVYNYYYQYMLFHGQQPDP</sequence>
<proteinExistence type="predicted"/>
<evidence type="ECO:0000256" key="2">
    <source>
        <dbReference type="ARBA" id="ARBA00023242"/>
    </source>
</evidence>
<name>A0A6P6ERE7_OCTDE</name>
<organism evidence="7 8">
    <name type="scientific">Octodon degus</name>
    <name type="common">Degu</name>
    <name type="synonym">Sciurus degus</name>
    <dbReference type="NCBI Taxonomy" id="10160"/>
    <lineage>
        <taxon>Eukaryota</taxon>
        <taxon>Metazoa</taxon>
        <taxon>Chordata</taxon>
        <taxon>Craniata</taxon>
        <taxon>Vertebrata</taxon>
        <taxon>Euteleostomi</taxon>
        <taxon>Mammalia</taxon>
        <taxon>Eutheria</taxon>
        <taxon>Euarchontoglires</taxon>
        <taxon>Glires</taxon>
        <taxon>Rodentia</taxon>
        <taxon>Hystricomorpha</taxon>
        <taxon>Octodontidae</taxon>
        <taxon>Octodon</taxon>
    </lineage>
</organism>
<feature type="compositionally biased region" description="Basic and acidic residues" evidence="5">
    <location>
        <begin position="1"/>
        <end position="15"/>
    </location>
</feature>
<accession>A0A6P6ERE7</accession>
<evidence type="ECO:0000256" key="4">
    <source>
        <dbReference type="RuleBase" id="RU000682"/>
    </source>
</evidence>
<dbReference type="RefSeq" id="XP_023574905.1">
    <property type="nucleotide sequence ID" value="XM_023719137.1"/>
</dbReference>
<evidence type="ECO:0000256" key="1">
    <source>
        <dbReference type="ARBA" id="ARBA00004123"/>
    </source>
</evidence>
<feature type="compositionally biased region" description="Basic residues" evidence="5">
    <location>
        <begin position="16"/>
        <end position="32"/>
    </location>
</feature>
<evidence type="ECO:0000256" key="5">
    <source>
        <dbReference type="SAM" id="MobiDB-lite"/>
    </source>
</evidence>
<protein>
    <submittedName>
        <fullName evidence="8">Uncharacterized protein LOC111817645</fullName>
    </submittedName>
</protein>
<dbReference type="OrthoDB" id="6159439at2759"/>
<dbReference type="InterPro" id="IPR001356">
    <property type="entry name" value="HD"/>
</dbReference>
<keyword evidence="3 4" id="KW-0371">Homeobox</keyword>
<dbReference type="Gene3D" id="1.10.10.60">
    <property type="entry name" value="Homeodomain-like"/>
    <property type="match status" value="1"/>
</dbReference>
<dbReference type="AlphaFoldDB" id="A0A6P6ERE7"/>
<dbReference type="GO" id="GO:0000978">
    <property type="term" value="F:RNA polymerase II cis-regulatory region sequence-specific DNA binding"/>
    <property type="evidence" value="ECO:0007669"/>
    <property type="project" value="TreeGrafter"/>
</dbReference>
<dbReference type="InParanoid" id="A0A6P6ERE7"/>
<dbReference type="GO" id="GO:0000981">
    <property type="term" value="F:DNA-binding transcription factor activity, RNA polymerase II-specific"/>
    <property type="evidence" value="ECO:0007669"/>
    <property type="project" value="TreeGrafter"/>
</dbReference>
<dbReference type="SMART" id="SM00389">
    <property type="entry name" value="HOX"/>
    <property type="match status" value="1"/>
</dbReference>
<evidence type="ECO:0000259" key="6">
    <source>
        <dbReference type="PROSITE" id="PS50071"/>
    </source>
</evidence>
<dbReference type="InterPro" id="IPR050720">
    <property type="entry name" value="Engrailed_Homeobox_TFs"/>
</dbReference>
<comment type="subcellular location">
    <subcellularLocation>
        <location evidence="1 3 4">Nucleus</location>
    </subcellularLocation>
</comment>
<dbReference type="Pfam" id="PF00046">
    <property type="entry name" value="Homeodomain"/>
    <property type="match status" value="1"/>
</dbReference>
<dbReference type="CDD" id="cd00086">
    <property type="entry name" value="homeodomain"/>
    <property type="match status" value="1"/>
</dbReference>
<feature type="DNA-binding region" description="Homeobox" evidence="3">
    <location>
        <begin position="25"/>
        <end position="84"/>
    </location>
</feature>
<feature type="domain" description="Homeobox" evidence="6">
    <location>
        <begin position="23"/>
        <end position="83"/>
    </location>
</feature>
<dbReference type="GO" id="GO:0005634">
    <property type="term" value="C:nucleus"/>
    <property type="evidence" value="ECO:0007669"/>
    <property type="project" value="UniProtKB-SubCell"/>
</dbReference>
<evidence type="ECO:0000313" key="8">
    <source>
        <dbReference type="RefSeq" id="XP_023574905.1"/>
    </source>
</evidence>
<dbReference type="Proteomes" id="UP000515203">
    <property type="component" value="Unplaced"/>
</dbReference>
<evidence type="ECO:0000313" key="7">
    <source>
        <dbReference type="Proteomes" id="UP000515203"/>
    </source>
</evidence>